<feature type="region of interest" description="Disordered" evidence="1">
    <location>
        <begin position="63"/>
        <end position="85"/>
    </location>
</feature>
<evidence type="ECO:0008006" key="4">
    <source>
        <dbReference type="Google" id="ProtNLM"/>
    </source>
</evidence>
<dbReference type="InterPro" id="IPR008949">
    <property type="entry name" value="Isoprenoid_synthase_dom_sf"/>
</dbReference>
<feature type="region of interest" description="Disordered" evidence="1">
    <location>
        <begin position="179"/>
        <end position="232"/>
    </location>
</feature>
<keyword evidence="3" id="KW-1185">Reference proteome</keyword>
<dbReference type="Gene3D" id="1.10.600.10">
    <property type="entry name" value="Farnesyl Diphosphate Synthase"/>
    <property type="match status" value="1"/>
</dbReference>
<accession>A0ABT2QHC1</accession>
<feature type="region of interest" description="Disordered" evidence="1">
    <location>
        <begin position="278"/>
        <end position="308"/>
    </location>
</feature>
<feature type="compositionally biased region" description="Basic and acidic residues" evidence="1">
    <location>
        <begin position="284"/>
        <end position="294"/>
    </location>
</feature>
<comment type="caution">
    <text evidence="2">The sequence shown here is derived from an EMBL/GenBank/DDBJ whole genome shotgun (WGS) entry which is preliminary data.</text>
</comment>
<protein>
    <recommendedName>
        <fullName evidence="4">Polyprenyl synthetase</fullName>
    </recommendedName>
</protein>
<proteinExistence type="predicted"/>
<evidence type="ECO:0000313" key="3">
    <source>
        <dbReference type="Proteomes" id="UP001320972"/>
    </source>
</evidence>
<dbReference type="EMBL" id="JAOPKB010000011">
    <property type="protein sequence ID" value="MCU4974284.1"/>
    <property type="molecule type" value="Genomic_DNA"/>
</dbReference>
<feature type="compositionally biased region" description="Low complexity" evidence="1">
    <location>
        <begin position="210"/>
        <end position="223"/>
    </location>
</feature>
<sequence>MTDLPSDYDYDHDSFTTELTARVTSPSTHAGLSPAVRSVVTETLESASSSLAVPVALVRTTAATGDDDGGVARTDASSAPKSEHALTPTRATLLEISTSLTLLGGYARLRRDVLDDTRATDRDRDIAILASDYLHASAHATLAGVSIPTDRHVDLYRVLTAGSSTLATSFLERTGALECEFEHESESEPEPESPSNPHSYSFSYSDAHSHSAPTSTSTSTAASAEDRSHHTQQLTPTAVLAGTGSALGAAVAGSSRETIEAMRTYGESLVAAIDAVSGTETESVLEHGRGRDCGDDLEDETETEHTEAADDPLLEAVERVLVGELGDVATGSSVESVLDSDGPRASVGFDTDTDVTTHLERARSALEALPETAPRARLEAATLVPGMAVEPSR</sequence>
<gene>
    <name evidence="2" type="ORF">OB955_16280</name>
</gene>
<evidence type="ECO:0000313" key="2">
    <source>
        <dbReference type="EMBL" id="MCU4974284.1"/>
    </source>
</evidence>
<reference evidence="2 3" key="1">
    <citation type="submission" date="2022-09" db="EMBL/GenBank/DDBJ databases">
        <title>Enrichment on poylsaccharides allowed isolation of novel metabolic and taxonomic groups of Haloarchaea.</title>
        <authorList>
            <person name="Sorokin D.Y."/>
            <person name="Elcheninov A.G."/>
            <person name="Khizhniak T.V."/>
            <person name="Kolganova T.V."/>
            <person name="Kublanov I.V."/>
        </authorList>
    </citation>
    <scope>NUCLEOTIDE SEQUENCE [LARGE SCALE GENOMIC DNA]</scope>
    <source>
        <strain evidence="2 3">AArc-m2/3/4</strain>
    </source>
</reference>
<evidence type="ECO:0000256" key="1">
    <source>
        <dbReference type="SAM" id="MobiDB-lite"/>
    </source>
</evidence>
<organism evidence="2 3">
    <name type="scientific">Natronoglomus mannanivorans</name>
    <dbReference type="NCBI Taxonomy" id="2979990"/>
    <lineage>
        <taxon>Archaea</taxon>
        <taxon>Methanobacteriati</taxon>
        <taxon>Methanobacteriota</taxon>
        <taxon>Stenosarchaea group</taxon>
        <taxon>Halobacteria</taxon>
        <taxon>Halobacteriales</taxon>
        <taxon>Natrialbaceae</taxon>
        <taxon>Natronoglomus</taxon>
    </lineage>
</organism>
<dbReference type="Proteomes" id="UP001320972">
    <property type="component" value="Unassembled WGS sequence"/>
</dbReference>
<dbReference type="RefSeq" id="WP_338008438.1">
    <property type="nucleotide sequence ID" value="NZ_JAOPKB010000011.1"/>
</dbReference>
<name>A0ABT2QHC1_9EURY</name>